<sequence>MRLRQGQFSFLPDLTDAQIHDQAQYAIDNGWAVSVEYTDDPHPRNTYWEMWGHPMFDNPDAAAVVFEINECRKEHGGKYIRVIAFDSSAGWESIRMSFIVNRPKDEPGFRVVRQEGEGRIIRYTVESYAVREPEGRRYA</sequence>
<comment type="subunit">
    <text evidence="3 4">Heterohexadecamer of 8 large and 8 small subunits.</text>
</comment>
<proteinExistence type="inferred from homology"/>
<dbReference type="CDD" id="cd03527">
    <property type="entry name" value="RuBisCO_small"/>
    <property type="match status" value="1"/>
</dbReference>
<evidence type="ECO:0000256" key="4">
    <source>
        <dbReference type="HAMAP-Rule" id="MF_00859"/>
    </source>
</evidence>
<evidence type="ECO:0000313" key="6">
    <source>
        <dbReference type="EMBL" id="MCK7614335.1"/>
    </source>
</evidence>
<comment type="miscellaneous">
    <text evidence="4">The basic functional RuBisCO is composed of a large chain homodimer in a 'head-to-tail' conformation. In form I RuBisCO this homodimer is arranged in a barrel-like tetramer with the small subunits forming a tetrameric 'cap' on each end of the 'barrel'.</text>
</comment>
<dbReference type="InterPro" id="IPR000894">
    <property type="entry name" value="RuBisCO_ssu_dom"/>
</dbReference>
<evidence type="ECO:0000259" key="5">
    <source>
        <dbReference type="SMART" id="SM00961"/>
    </source>
</evidence>
<comment type="caution">
    <text evidence="6">The sequence shown here is derived from an EMBL/GenBank/DDBJ whole genome shotgun (WGS) entry which is preliminary data.</text>
</comment>
<keyword evidence="1 4" id="KW-0113">Calvin cycle</keyword>
<accession>A0ABT0GZS6</accession>
<evidence type="ECO:0000256" key="3">
    <source>
        <dbReference type="ARBA" id="ARBA00038826"/>
    </source>
</evidence>
<gene>
    <name evidence="4" type="primary">cbbS</name>
    <name evidence="6" type="ORF">M0H32_19370</name>
</gene>
<dbReference type="Proteomes" id="UP001431221">
    <property type="component" value="Unassembled WGS sequence"/>
</dbReference>
<dbReference type="Gene3D" id="3.30.190.10">
    <property type="entry name" value="Ribulose bisphosphate carboxylase, small subunit"/>
    <property type="match status" value="1"/>
</dbReference>
<comment type="similarity">
    <text evidence="4">Belongs to the RuBisCO small chain family.</text>
</comment>
<dbReference type="SMART" id="SM00961">
    <property type="entry name" value="RuBisCO_small"/>
    <property type="match status" value="1"/>
</dbReference>
<keyword evidence="2 4" id="KW-0120">Carbon dioxide fixation</keyword>
<dbReference type="EMBL" id="JALNMJ010000015">
    <property type="protein sequence ID" value="MCK7614335.1"/>
    <property type="molecule type" value="Genomic_DNA"/>
</dbReference>
<feature type="domain" description="Ribulose bisphosphate carboxylase small subunit" evidence="5">
    <location>
        <begin position="4"/>
        <end position="103"/>
    </location>
</feature>
<name>A0ABT0GZS6_9HYPH</name>
<evidence type="ECO:0000313" key="7">
    <source>
        <dbReference type="Proteomes" id="UP001431221"/>
    </source>
</evidence>
<dbReference type="Pfam" id="PF00101">
    <property type="entry name" value="RuBisCO_small"/>
    <property type="match status" value="1"/>
</dbReference>
<comment type="function">
    <text evidence="4">RuBisCO catalyzes two reactions: the carboxylation of D-ribulose 1,5-bisphosphate, the primary event in carbon dioxide fixation, as well as the oxidative fragmentation of the pentose substrate. Both reactions occur simultaneously and in competition at the same active site. Although the small subunit is not catalytic it is essential for maximal activity.</text>
</comment>
<reference evidence="6" key="1">
    <citation type="submission" date="2022-04" db="EMBL/GenBank/DDBJ databases">
        <title>Roseibium sp. CAU 1639 isolated from mud.</title>
        <authorList>
            <person name="Kim W."/>
        </authorList>
    </citation>
    <scope>NUCLEOTIDE SEQUENCE</scope>
    <source>
        <strain evidence="6">CAU 1639</strain>
    </source>
</reference>
<evidence type="ECO:0000256" key="2">
    <source>
        <dbReference type="ARBA" id="ARBA00023300"/>
    </source>
</evidence>
<dbReference type="RefSeq" id="WP_248156841.1">
    <property type="nucleotide sequence ID" value="NZ_JALNMJ010000015.1"/>
</dbReference>
<dbReference type="PANTHER" id="PTHR31262:SF23">
    <property type="entry name" value="RIBULOSE BISPHOSPHATE CARBOXYLASE SMALL SUBUNIT"/>
    <property type="match status" value="1"/>
</dbReference>
<protein>
    <recommendedName>
        <fullName evidence="4">Ribulose bisphosphate carboxylase small subunit</fullName>
        <shortName evidence="4">RuBisCO small subunit</shortName>
    </recommendedName>
</protein>
<dbReference type="InterPro" id="IPR024681">
    <property type="entry name" value="RuBisCO_ssu"/>
</dbReference>
<dbReference type="InterPro" id="IPR036385">
    <property type="entry name" value="RuBisCO_ssu_sf"/>
</dbReference>
<dbReference type="SUPFAM" id="SSF55239">
    <property type="entry name" value="RuBisCO, small subunit"/>
    <property type="match status" value="1"/>
</dbReference>
<keyword evidence="7" id="KW-1185">Reference proteome</keyword>
<dbReference type="PANTHER" id="PTHR31262">
    <property type="entry name" value="RIBULOSE BISPHOSPHATE CARBOXYLASE SMALL CHAIN 1, CHLOROPLASTIC"/>
    <property type="match status" value="1"/>
</dbReference>
<dbReference type="HAMAP" id="MF_00859">
    <property type="entry name" value="RuBisCO_S_bact"/>
    <property type="match status" value="1"/>
</dbReference>
<evidence type="ECO:0000256" key="1">
    <source>
        <dbReference type="ARBA" id="ARBA00022567"/>
    </source>
</evidence>
<organism evidence="6 7">
    <name type="scientific">Roseibium sediminicola</name>
    <dbReference type="NCBI Taxonomy" id="2933272"/>
    <lineage>
        <taxon>Bacteria</taxon>
        <taxon>Pseudomonadati</taxon>
        <taxon>Pseudomonadota</taxon>
        <taxon>Alphaproteobacteria</taxon>
        <taxon>Hyphomicrobiales</taxon>
        <taxon>Stappiaceae</taxon>
        <taxon>Roseibium</taxon>
    </lineage>
</organism>